<evidence type="ECO:0000313" key="12">
    <source>
        <dbReference type="EMBL" id="CAJ1942214.1"/>
    </source>
</evidence>
<evidence type="ECO:0000256" key="4">
    <source>
        <dbReference type="ARBA" id="ARBA00022692"/>
    </source>
</evidence>
<evidence type="ECO:0000256" key="9">
    <source>
        <dbReference type="SAM" id="Phobius"/>
    </source>
</evidence>
<keyword evidence="3" id="KW-0813">Transport</keyword>
<dbReference type="EMBL" id="CAKOGP040001112">
    <property type="protein sequence ID" value="CAJ1942214.1"/>
    <property type="molecule type" value="Genomic_DNA"/>
</dbReference>
<evidence type="ECO:0000256" key="5">
    <source>
        <dbReference type="ARBA" id="ARBA00022842"/>
    </source>
</evidence>
<evidence type="ECO:0000256" key="3">
    <source>
        <dbReference type="ARBA" id="ARBA00022448"/>
    </source>
</evidence>
<comment type="similarity">
    <text evidence="2">Belongs to the SLC41A transporter family.</text>
</comment>
<feature type="transmembrane region" description="Helical" evidence="9">
    <location>
        <begin position="197"/>
        <end position="214"/>
    </location>
</feature>
<dbReference type="GO" id="GO:0008324">
    <property type="term" value="F:monoatomic cation transmembrane transporter activity"/>
    <property type="evidence" value="ECO:0007669"/>
    <property type="project" value="InterPro"/>
</dbReference>
<keyword evidence="7 9" id="KW-0472">Membrane</keyword>
<keyword evidence="4 9" id="KW-0812">Transmembrane</keyword>
<dbReference type="AlphaFoldDB" id="A0AAD2CUN1"/>
<organism evidence="12 13">
    <name type="scientific">Cylindrotheca closterium</name>
    <dbReference type="NCBI Taxonomy" id="2856"/>
    <lineage>
        <taxon>Eukaryota</taxon>
        <taxon>Sar</taxon>
        <taxon>Stramenopiles</taxon>
        <taxon>Ochrophyta</taxon>
        <taxon>Bacillariophyta</taxon>
        <taxon>Bacillariophyceae</taxon>
        <taxon>Bacillariophycidae</taxon>
        <taxon>Bacillariales</taxon>
        <taxon>Bacillariaceae</taxon>
        <taxon>Cylindrotheca</taxon>
    </lineage>
</organism>
<evidence type="ECO:0000259" key="11">
    <source>
        <dbReference type="Pfam" id="PF01769"/>
    </source>
</evidence>
<proteinExistence type="inferred from homology"/>
<dbReference type="GO" id="GO:0016020">
    <property type="term" value="C:membrane"/>
    <property type="evidence" value="ECO:0007669"/>
    <property type="project" value="UniProtKB-SubCell"/>
</dbReference>
<evidence type="ECO:0000256" key="8">
    <source>
        <dbReference type="SAM" id="Coils"/>
    </source>
</evidence>
<dbReference type="InterPro" id="IPR036739">
    <property type="entry name" value="SLC41_membr_dom_sf"/>
</dbReference>
<dbReference type="InterPro" id="IPR006667">
    <property type="entry name" value="SLC41_membr_dom"/>
</dbReference>
<feature type="coiled-coil region" evidence="8">
    <location>
        <begin position="69"/>
        <end position="110"/>
    </location>
</feature>
<keyword evidence="13" id="KW-1185">Reference proteome</keyword>
<sequence length="344" mass="37537">MTMISYSRRNSVLAATLLLLQHYSLVCQAWSPLKPLSINPLSIRHQSSNLFKRVLPRKITLPSFELSSSSTAEEDLDEMKSENSVLRDTIRQLEEENQNLKQRNRIVLESFEGESLFWDQDSATGMSSGITLSGDEISQDELWCDELEGDQCPVEPAISFKEALRDRALWLVGLLVMQSFSGIILGRNEALLANHPVIIYFLTMLVGAGGNAGNQASVRVIRGLALGTLNEKTRNQFLNREVKMAGALSVILSVAGFLRAILFKTPLPEAIAVTSALTLIVFSSVCLGAVLPIILEFIGVDPAHSSTSIQVIMDILGVILAVTVSRAVLDGPLGVFIMSKLGLV</sequence>
<gene>
    <name evidence="12" type="ORF">CYCCA115_LOCUS7835</name>
</gene>
<feature type="domain" description="SLC41A/MgtE integral membrane" evidence="11">
    <location>
        <begin position="203"/>
        <end position="323"/>
    </location>
</feature>
<evidence type="ECO:0000256" key="7">
    <source>
        <dbReference type="ARBA" id="ARBA00023136"/>
    </source>
</evidence>
<comment type="subcellular location">
    <subcellularLocation>
        <location evidence="1">Membrane</location>
        <topology evidence="1">Multi-pass membrane protein</topology>
    </subcellularLocation>
</comment>
<feature type="transmembrane region" description="Helical" evidence="9">
    <location>
        <begin position="244"/>
        <end position="263"/>
    </location>
</feature>
<dbReference type="Pfam" id="PF01769">
    <property type="entry name" value="MgtE"/>
    <property type="match status" value="1"/>
</dbReference>
<evidence type="ECO:0000256" key="6">
    <source>
        <dbReference type="ARBA" id="ARBA00022989"/>
    </source>
</evidence>
<comment type="caution">
    <text evidence="12">The sequence shown here is derived from an EMBL/GenBank/DDBJ whole genome shotgun (WGS) entry which is preliminary data.</text>
</comment>
<feature type="signal peptide" evidence="10">
    <location>
        <begin position="1"/>
        <end position="29"/>
    </location>
</feature>
<accession>A0AAD2CUN1</accession>
<evidence type="ECO:0000256" key="10">
    <source>
        <dbReference type="SAM" id="SignalP"/>
    </source>
</evidence>
<keyword evidence="8" id="KW-0175">Coiled coil</keyword>
<dbReference type="PANTHER" id="PTHR41394:SF5">
    <property type="entry name" value="SLC41A_MGTE INTEGRAL MEMBRANE DOMAIN-CONTAINING PROTEIN"/>
    <property type="match status" value="1"/>
</dbReference>
<dbReference type="Proteomes" id="UP001295423">
    <property type="component" value="Unassembled WGS sequence"/>
</dbReference>
<feature type="transmembrane region" description="Helical" evidence="9">
    <location>
        <begin position="270"/>
        <end position="295"/>
    </location>
</feature>
<dbReference type="PANTHER" id="PTHR41394">
    <property type="entry name" value="MAGNESIUM TRANSPORTER MGTE"/>
    <property type="match status" value="1"/>
</dbReference>
<feature type="chain" id="PRO_5042005433" description="SLC41A/MgtE integral membrane domain-containing protein" evidence="10">
    <location>
        <begin position="30"/>
        <end position="344"/>
    </location>
</feature>
<dbReference type="Gene3D" id="1.10.357.20">
    <property type="entry name" value="SLC41 divalent cation transporters, integral membrane domain"/>
    <property type="match status" value="1"/>
</dbReference>
<evidence type="ECO:0000313" key="13">
    <source>
        <dbReference type="Proteomes" id="UP001295423"/>
    </source>
</evidence>
<feature type="transmembrane region" description="Helical" evidence="9">
    <location>
        <begin position="307"/>
        <end position="329"/>
    </location>
</feature>
<keyword evidence="5" id="KW-0460">Magnesium</keyword>
<keyword evidence="10" id="KW-0732">Signal</keyword>
<reference evidence="12" key="1">
    <citation type="submission" date="2023-08" db="EMBL/GenBank/DDBJ databases">
        <authorList>
            <person name="Audoor S."/>
            <person name="Bilcke G."/>
        </authorList>
    </citation>
    <scope>NUCLEOTIDE SEQUENCE</scope>
</reference>
<feature type="transmembrane region" description="Helical" evidence="9">
    <location>
        <begin position="168"/>
        <end position="185"/>
    </location>
</feature>
<name>A0AAD2CUN1_9STRA</name>
<evidence type="ECO:0000256" key="1">
    <source>
        <dbReference type="ARBA" id="ARBA00004141"/>
    </source>
</evidence>
<keyword evidence="6 9" id="KW-1133">Transmembrane helix</keyword>
<protein>
    <recommendedName>
        <fullName evidence="11">SLC41A/MgtE integral membrane domain-containing protein</fullName>
    </recommendedName>
</protein>
<dbReference type="SUPFAM" id="SSF161093">
    <property type="entry name" value="MgtE membrane domain-like"/>
    <property type="match status" value="1"/>
</dbReference>
<evidence type="ECO:0000256" key="2">
    <source>
        <dbReference type="ARBA" id="ARBA00009749"/>
    </source>
</evidence>